<proteinExistence type="predicted"/>
<evidence type="ECO:0000313" key="1">
    <source>
        <dbReference type="EMBL" id="MCG2624542.1"/>
    </source>
</evidence>
<accession>A0ABS9LCY2</accession>
<comment type="caution">
    <text evidence="1">The sequence shown here is derived from an EMBL/GenBank/DDBJ whole genome shotgun (WGS) entry which is preliminary data.</text>
</comment>
<protein>
    <recommendedName>
        <fullName evidence="3">DUF2384 domain-containing protein</fullName>
    </recommendedName>
</protein>
<evidence type="ECO:0000313" key="2">
    <source>
        <dbReference type="Proteomes" id="UP001165368"/>
    </source>
</evidence>
<dbReference type="RefSeq" id="WP_237826564.1">
    <property type="nucleotide sequence ID" value="NZ_JAKLTQ010000026.1"/>
</dbReference>
<evidence type="ECO:0008006" key="3">
    <source>
        <dbReference type="Google" id="ProtNLM"/>
    </source>
</evidence>
<sequence>MGIPEIPAEPDIRTVAAQLIGHLGPDLVAALAGSGEYSIATRWRTEDGREPDATEARRLRFAWAEWYLLAGAEGPDTARAWLAKANPWLGDDSPVTAIGQDRFREVASAAALKINYDFEA</sequence>
<name>A0ABS9LCY2_9MICC</name>
<keyword evidence="2" id="KW-1185">Reference proteome</keyword>
<organism evidence="1 2">
    <name type="scientific">Arthrobacter hankyongi</name>
    <dbReference type="NCBI Taxonomy" id="2904801"/>
    <lineage>
        <taxon>Bacteria</taxon>
        <taxon>Bacillati</taxon>
        <taxon>Actinomycetota</taxon>
        <taxon>Actinomycetes</taxon>
        <taxon>Micrococcales</taxon>
        <taxon>Micrococcaceae</taxon>
        <taxon>Arthrobacter</taxon>
    </lineage>
</organism>
<dbReference type="Proteomes" id="UP001165368">
    <property type="component" value="Unassembled WGS sequence"/>
</dbReference>
<dbReference type="EMBL" id="JAKLTQ010000026">
    <property type="protein sequence ID" value="MCG2624542.1"/>
    <property type="molecule type" value="Genomic_DNA"/>
</dbReference>
<gene>
    <name evidence="1" type="ORF">LVY72_21875</name>
</gene>
<reference evidence="1" key="1">
    <citation type="submission" date="2022-01" db="EMBL/GenBank/DDBJ databases">
        <authorList>
            <person name="Jo J.-H."/>
            <person name="Im W.-T."/>
        </authorList>
    </citation>
    <scope>NUCLEOTIDE SEQUENCE</scope>
    <source>
        <strain evidence="1">I2-34</strain>
    </source>
</reference>